<evidence type="ECO:0000256" key="3">
    <source>
        <dbReference type="ARBA" id="ARBA00022692"/>
    </source>
</evidence>
<comment type="caution">
    <text evidence="6">The sequence shown here is derived from an EMBL/GenBank/DDBJ whole genome shotgun (WGS) entry which is preliminary data.</text>
</comment>
<evidence type="ECO:0000313" key="6">
    <source>
        <dbReference type="EMBL" id="PAD82779.1"/>
    </source>
</evidence>
<sequence>MPFLSFLLFVLVSSFTPGPNNFMAMSFANKYGFKKTIKFSLGVSAGFFVLALMCSIFNLLLISILPIIKLPLTILGVGYILYLAYKTLTSKSIHNNNEKNDETNKNLFLIGVLIQFINPKGILYGITVVSTFILPYYTSYFSYFIFSLFLGIIGFLSSLCWSIFGSIFQKSLSKYQKPFNIIMALLLIYSAISIVLH</sequence>
<dbReference type="KEGG" id="bcir:C2I06_22650"/>
<evidence type="ECO:0000256" key="2">
    <source>
        <dbReference type="ARBA" id="ARBA00022475"/>
    </source>
</evidence>
<dbReference type="EMBL" id="NPBQ01000081">
    <property type="protein sequence ID" value="PAD82779.1"/>
    <property type="molecule type" value="Genomic_DNA"/>
</dbReference>
<keyword evidence="2" id="KW-1003">Cell membrane</keyword>
<keyword evidence="4" id="KW-1133">Transmembrane helix</keyword>
<dbReference type="AlphaFoldDB" id="A0A268FBN5"/>
<name>A0A268FBN5_NIACI</name>
<evidence type="ECO:0000256" key="4">
    <source>
        <dbReference type="ARBA" id="ARBA00022989"/>
    </source>
</evidence>
<keyword evidence="5" id="KW-0472">Membrane</keyword>
<protein>
    <submittedName>
        <fullName evidence="6">Lysine transporter LysE</fullName>
    </submittedName>
</protein>
<organism evidence="6 7">
    <name type="scientific">Niallia circulans</name>
    <name type="common">Bacillus circulans</name>
    <dbReference type="NCBI Taxonomy" id="1397"/>
    <lineage>
        <taxon>Bacteria</taxon>
        <taxon>Bacillati</taxon>
        <taxon>Bacillota</taxon>
        <taxon>Bacilli</taxon>
        <taxon>Bacillales</taxon>
        <taxon>Bacillaceae</taxon>
        <taxon>Niallia</taxon>
    </lineage>
</organism>
<gene>
    <name evidence="6" type="ORF">CHH57_13255</name>
</gene>
<accession>A0A268FBN5</accession>
<evidence type="ECO:0000256" key="1">
    <source>
        <dbReference type="ARBA" id="ARBA00004651"/>
    </source>
</evidence>
<dbReference type="GO" id="GO:0033228">
    <property type="term" value="P:cysteine export across plasma membrane"/>
    <property type="evidence" value="ECO:0007669"/>
    <property type="project" value="TreeGrafter"/>
</dbReference>
<dbReference type="PANTHER" id="PTHR30086">
    <property type="entry name" value="ARGININE EXPORTER PROTEIN ARGO"/>
    <property type="match status" value="1"/>
</dbReference>
<dbReference type="InterPro" id="IPR001123">
    <property type="entry name" value="LeuE-type"/>
</dbReference>
<dbReference type="Pfam" id="PF01810">
    <property type="entry name" value="LysE"/>
    <property type="match status" value="1"/>
</dbReference>
<dbReference type="RefSeq" id="WP_095330810.1">
    <property type="nucleotide sequence ID" value="NZ_CP026031.1"/>
</dbReference>
<proteinExistence type="predicted"/>
<keyword evidence="3" id="KW-0812">Transmembrane</keyword>
<evidence type="ECO:0000256" key="5">
    <source>
        <dbReference type="ARBA" id="ARBA00023136"/>
    </source>
</evidence>
<dbReference type="GO" id="GO:0015171">
    <property type="term" value="F:amino acid transmembrane transporter activity"/>
    <property type="evidence" value="ECO:0007669"/>
    <property type="project" value="TreeGrafter"/>
</dbReference>
<evidence type="ECO:0000313" key="7">
    <source>
        <dbReference type="Proteomes" id="UP000216961"/>
    </source>
</evidence>
<comment type="subcellular location">
    <subcellularLocation>
        <location evidence="1">Cell membrane</location>
        <topology evidence="1">Multi-pass membrane protein</topology>
    </subcellularLocation>
</comment>
<dbReference type="GO" id="GO:0005886">
    <property type="term" value="C:plasma membrane"/>
    <property type="evidence" value="ECO:0007669"/>
    <property type="project" value="UniProtKB-SubCell"/>
</dbReference>
<dbReference type="PANTHER" id="PTHR30086:SF20">
    <property type="entry name" value="ARGININE EXPORTER PROTEIN ARGO-RELATED"/>
    <property type="match status" value="1"/>
</dbReference>
<dbReference type="Proteomes" id="UP000216961">
    <property type="component" value="Unassembled WGS sequence"/>
</dbReference>
<reference evidence="6 7" key="1">
    <citation type="submission" date="2017-07" db="EMBL/GenBank/DDBJ databases">
        <title>Isolation and whole genome analysis of endospore-forming bacteria from heroin.</title>
        <authorList>
            <person name="Kalinowski J."/>
            <person name="Ahrens B."/>
            <person name="Al-Dilaimi A."/>
            <person name="Winkler A."/>
            <person name="Wibberg D."/>
            <person name="Schleenbecker U."/>
            <person name="Ruckert C."/>
            <person name="Wolfel R."/>
            <person name="Grass G."/>
        </authorList>
    </citation>
    <scope>NUCLEOTIDE SEQUENCE [LARGE SCALE GENOMIC DNA]</scope>
    <source>
        <strain evidence="6 7">7521-2</strain>
    </source>
</reference>